<keyword evidence="4" id="KW-0210">Decarboxylase</keyword>
<keyword evidence="8" id="KW-0333">Golgi apparatus</keyword>
<dbReference type="GO" id="GO:0042732">
    <property type="term" value="P:D-xylose metabolic process"/>
    <property type="evidence" value="ECO:0007669"/>
    <property type="project" value="InterPro"/>
</dbReference>
<keyword evidence="11 14" id="KW-0456">Lyase</keyword>
<evidence type="ECO:0000259" key="13">
    <source>
        <dbReference type="Pfam" id="PF01370"/>
    </source>
</evidence>
<gene>
    <name evidence="14" type="ORF">SCOCK_70081</name>
</gene>
<accession>A0A9W4GVA9</accession>
<evidence type="ECO:0000256" key="7">
    <source>
        <dbReference type="ARBA" id="ARBA00023027"/>
    </source>
</evidence>
<dbReference type="Gene3D" id="3.40.50.720">
    <property type="entry name" value="NAD(P)-binding Rossmann-like Domain"/>
    <property type="match status" value="1"/>
</dbReference>
<dbReference type="Pfam" id="PF01370">
    <property type="entry name" value="Epimerase"/>
    <property type="match status" value="1"/>
</dbReference>
<dbReference type="FunFam" id="3.40.50.720:FF:000065">
    <property type="entry name" value="UDP-glucuronic acid decarboxylase 1"/>
    <property type="match status" value="1"/>
</dbReference>
<evidence type="ECO:0000256" key="10">
    <source>
        <dbReference type="ARBA" id="ARBA00023180"/>
    </source>
</evidence>
<dbReference type="Gene3D" id="3.90.25.10">
    <property type="entry name" value="UDP-galactose 4-epimerase, domain 1"/>
    <property type="match status" value="1"/>
</dbReference>
<dbReference type="GO" id="GO:0008460">
    <property type="term" value="F:dTDP-glucose 4,6-dehydratase activity"/>
    <property type="evidence" value="ECO:0007669"/>
    <property type="project" value="UniProtKB-EC"/>
</dbReference>
<keyword evidence="5" id="KW-0735">Signal-anchor</keyword>
<dbReference type="Proteomes" id="UP001152519">
    <property type="component" value="Unassembled WGS sequence"/>
</dbReference>
<dbReference type="PANTHER" id="PTHR43078">
    <property type="entry name" value="UDP-GLUCURONIC ACID DECARBOXYLASE-RELATED"/>
    <property type="match status" value="1"/>
</dbReference>
<evidence type="ECO:0000313" key="15">
    <source>
        <dbReference type="Proteomes" id="UP001152519"/>
    </source>
</evidence>
<sequence length="316" mass="33774">MGGVLPVRRAVVTGGAGFVGSHLCDRLREEGTEVVCVDNLLTGSTGNLRARDGDPGFTLEVRDVCEPFDVAGPVDLVLHLASPASPHDYARHPLETLRAGAQGTANALDLAHRKGARFLLASTSEVYGDPLVHPQTELYWGNVNPVGPRSQYDEAKRYAEALTTAYRGARGVDTVIVRLFNTYGPRMRPEDGRAVPTFVTQALAGEPLTVAGDGSQTRSLCYVDDTVGGILAAAAATHPGPVNLGNPVELTILDLARRIRELCGSASEIAFVERPVDDPGLRRPDIALARAELGWQPAVDFDKGLAMTIDWFSRLG</sequence>
<comment type="caution">
    <text evidence="14">The sequence shown here is derived from an EMBL/GenBank/DDBJ whole genome shotgun (WGS) entry which is preliminary data.</text>
</comment>
<feature type="domain" description="NAD-dependent epimerase/dehydratase" evidence="13">
    <location>
        <begin position="11"/>
        <end position="245"/>
    </location>
</feature>
<dbReference type="PANTHER" id="PTHR43078:SF6">
    <property type="entry name" value="UDP-GLUCURONIC ACID DECARBOXYLASE 1"/>
    <property type="match status" value="1"/>
</dbReference>
<keyword evidence="9" id="KW-0472">Membrane</keyword>
<comment type="subcellular location">
    <subcellularLocation>
        <location evidence="2">Golgi apparatus membrane</location>
        <topology evidence="2">Single-pass type II membrane protein</topology>
    </subcellularLocation>
    <subcellularLocation>
        <location evidence="12">Golgi apparatus</location>
        <location evidence="12">Golgi stack membrane</location>
    </subcellularLocation>
</comment>
<dbReference type="AlphaFoldDB" id="A0A9W4GVA9"/>
<evidence type="ECO:0000256" key="8">
    <source>
        <dbReference type="ARBA" id="ARBA00023034"/>
    </source>
</evidence>
<protein>
    <submittedName>
        <fullName evidence="14">dTDP-glucose 4,6-dehydratase</fullName>
        <ecNumber evidence="14">4.2.1.46</ecNumber>
    </submittedName>
</protein>
<evidence type="ECO:0000256" key="12">
    <source>
        <dbReference type="ARBA" id="ARBA00037859"/>
    </source>
</evidence>
<dbReference type="SUPFAM" id="SSF51735">
    <property type="entry name" value="NAD(P)-binding Rossmann-fold domains"/>
    <property type="match status" value="1"/>
</dbReference>
<evidence type="ECO:0000256" key="3">
    <source>
        <dbReference type="ARBA" id="ARBA00022692"/>
    </source>
</evidence>
<dbReference type="GO" id="GO:0048040">
    <property type="term" value="F:UDP-glucuronate decarboxylase activity"/>
    <property type="evidence" value="ECO:0007669"/>
    <property type="project" value="TreeGrafter"/>
</dbReference>
<comment type="cofactor">
    <cofactor evidence="1">
        <name>NAD(+)</name>
        <dbReference type="ChEBI" id="CHEBI:57540"/>
    </cofactor>
</comment>
<evidence type="ECO:0000256" key="9">
    <source>
        <dbReference type="ARBA" id="ARBA00023136"/>
    </source>
</evidence>
<name>A0A9W4GVA9_9ACTN</name>
<dbReference type="InterPro" id="IPR036291">
    <property type="entry name" value="NAD(P)-bd_dom_sf"/>
</dbReference>
<evidence type="ECO:0000256" key="11">
    <source>
        <dbReference type="ARBA" id="ARBA00023239"/>
    </source>
</evidence>
<keyword evidence="3" id="KW-0812">Transmembrane</keyword>
<keyword evidence="15" id="KW-1185">Reference proteome</keyword>
<evidence type="ECO:0000256" key="2">
    <source>
        <dbReference type="ARBA" id="ARBA00004323"/>
    </source>
</evidence>
<reference evidence="14" key="1">
    <citation type="submission" date="2021-05" db="EMBL/GenBank/DDBJ databases">
        <authorList>
            <person name="Arsene-Ploetze F."/>
        </authorList>
    </citation>
    <scope>NUCLEOTIDE SEQUENCE</scope>
    <source>
        <strain evidence="14">DSM 42138</strain>
    </source>
</reference>
<evidence type="ECO:0000313" key="14">
    <source>
        <dbReference type="EMBL" id="CAG6398397.1"/>
    </source>
</evidence>
<evidence type="ECO:0000256" key="4">
    <source>
        <dbReference type="ARBA" id="ARBA00022793"/>
    </source>
</evidence>
<dbReference type="InterPro" id="IPR044516">
    <property type="entry name" value="UXS-like"/>
</dbReference>
<dbReference type="InterPro" id="IPR001509">
    <property type="entry name" value="Epimerase_deHydtase"/>
</dbReference>
<organism evidence="14 15">
    <name type="scientific">Actinacidiphila cocklensis</name>
    <dbReference type="NCBI Taxonomy" id="887465"/>
    <lineage>
        <taxon>Bacteria</taxon>
        <taxon>Bacillati</taxon>
        <taxon>Actinomycetota</taxon>
        <taxon>Actinomycetes</taxon>
        <taxon>Kitasatosporales</taxon>
        <taxon>Streptomycetaceae</taxon>
        <taxon>Actinacidiphila</taxon>
    </lineage>
</organism>
<keyword evidence="6" id="KW-1133">Transmembrane helix</keyword>
<keyword evidence="10" id="KW-0325">Glycoprotein</keyword>
<dbReference type="GO" id="GO:0005737">
    <property type="term" value="C:cytoplasm"/>
    <property type="evidence" value="ECO:0007669"/>
    <property type="project" value="TreeGrafter"/>
</dbReference>
<proteinExistence type="predicted"/>
<dbReference type="EMBL" id="CAJSLV010000103">
    <property type="protein sequence ID" value="CAG6398397.1"/>
    <property type="molecule type" value="Genomic_DNA"/>
</dbReference>
<dbReference type="GO" id="GO:0070403">
    <property type="term" value="F:NAD+ binding"/>
    <property type="evidence" value="ECO:0007669"/>
    <property type="project" value="InterPro"/>
</dbReference>
<evidence type="ECO:0000256" key="5">
    <source>
        <dbReference type="ARBA" id="ARBA00022968"/>
    </source>
</evidence>
<evidence type="ECO:0000256" key="6">
    <source>
        <dbReference type="ARBA" id="ARBA00022989"/>
    </source>
</evidence>
<dbReference type="EC" id="4.2.1.46" evidence="14"/>
<evidence type="ECO:0000256" key="1">
    <source>
        <dbReference type="ARBA" id="ARBA00001911"/>
    </source>
</evidence>
<keyword evidence="7" id="KW-0520">NAD</keyword>